<sequence>MSILKIPRFSEELELVPFDIKGKELYVKYFSDGVQAGFPSPADDFKEQKISLDSKYLINPDATYLVRVKGDSMYPTLQKGDLLIVKSDKELTDNKIGVMSFNNTDFTVKRCDKKNNVLIADNDSFPNIKVEEDDTILCLGIVQHFIRDL</sequence>
<dbReference type="InterPro" id="IPR039418">
    <property type="entry name" value="LexA-like"/>
</dbReference>
<protein>
    <submittedName>
        <fullName evidence="7">DNA polymerase V</fullName>
    </submittedName>
</protein>
<reference evidence="7 8" key="1">
    <citation type="submission" date="2016-10" db="EMBL/GenBank/DDBJ databases">
        <authorList>
            <person name="de Groot N.N."/>
        </authorList>
    </citation>
    <scope>NUCLEOTIDE SEQUENCE [LARGE SCALE GENOMIC DNA]</scope>
    <source>
        <strain evidence="7 8">DSM 18180</strain>
    </source>
</reference>
<dbReference type="SUPFAM" id="SSF51306">
    <property type="entry name" value="LexA/Signal peptidase"/>
    <property type="match status" value="1"/>
</dbReference>
<dbReference type="Gene3D" id="2.10.109.10">
    <property type="entry name" value="Umud Fragment, subunit A"/>
    <property type="match status" value="1"/>
</dbReference>
<dbReference type="PROSITE" id="PS00501">
    <property type="entry name" value="SPASE_I_1"/>
    <property type="match status" value="1"/>
</dbReference>
<keyword evidence="5" id="KW-0804">Transcription</keyword>
<dbReference type="GO" id="GO:0016020">
    <property type="term" value="C:membrane"/>
    <property type="evidence" value="ECO:0007669"/>
    <property type="project" value="InterPro"/>
</dbReference>
<dbReference type="GO" id="GO:0004252">
    <property type="term" value="F:serine-type endopeptidase activity"/>
    <property type="evidence" value="ECO:0007669"/>
    <property type="project" value="InterPro"/>
</dbReference>
<keyword evidence="2" id="KW-0378">Hydrolase</keyword>
<dbReference type="GO" id="GO:0003677">
    <property type="term" value="F:DNA binding"/>
    <property type="evidence" value="ECO:0007669"/>
    <property type="project" value="UniProtKB-KW"/>
</dbReference>
<name>A0A1K2IQE4_9FLAO</name>
<keyword evidence="8" id="KW-1185">Reference proteome</keyword>
<evidence type="ECO:0000256" key="4">
    <source>
        <dbReference type="ARBA" id="ARBA00023125"/>
    </source>
</evidence>
<dbReference type="EMBL" id="FPKV01000004">
    <property type="protein sequence ID" value="SFZ94424.1"/>
    <property type="molecule type" value="Genomic_DNA"/>
</dbReference>
<dbReference type="OrthoDB" id="9787787at2"/>
<evidence type="ECO:0000259" key="6">
    <source>
        <dbReference type="Pfam" id="PF00717"/>
    </source>
</evidence>
<dbReference type="Pfam" id="PF00717">
    <property type="entry name" value="Peptidase_S24"/>
    <property type="match status" value="1"/>
</dbReference>
<evidence type="ECO:0000256" key="1">
    <source>
        <dbReference type="ARBA" id="ARBA00022670"/>
    </source>
</evidence>
<gene>
    <name evidence="7" type="ORF">SAMN05428642_104173</name>
</gene>
<dbReference type="PANTHER" id="PTHR40661:SF1">
    <property type="entry name" value="HTH CRO_C1-TYPE DOMAIN-CONTAINING PROTEIN"/>
    <property type="match status" value="1"/>
</dbReference>
<evidence type="ECO:0000313" key="8">
    <source>
        <dbReference type="Proteomes" id="UP000182544"/>
    </source>
</evidence>
<organism evidence="7 8">
    <name type="scientific">Flaviramulus basaltis</name>
    <dbReference type="NCBI Taxonomy" id="369401"/>
    <lineage>
        <taxon>Bacteria</taxon>
        <taxon>Pseudomonadati</taxon>
        <taxon>Bacteroidota</taxon>
        <taxon>Flavobacteriia</taxon>
        <taxon>Flavobacteriales</taxon>
        <taxon>Flavobacteriaceae</taxon>
        <taxon>Flaviramulus</taxon>
    </lineage>
</organism>
<dbReference type="STRING" id="369401.SAMN05428642_104173"/>
<keyword evidence="3" id="KW-0805">Transcription regulation</keyword>
<dbReference type="PANTHER" id="PTHR40661">
    <property type="match status" value="1"/>
</dbReference>
<accession>A0A1K2IQE4</accession>
<dbReference type="Proteomes" id="UP000182544">
    <property type="component" value="Unassembled WGS sequence"/>
</dbReference>
<dbReference type="CDD" id="cd06529">
    <property type="entry name" value="S24_LexA-like"/>
    <property type="match status" value="1"/>
</dbReference>
<proteinExistence type="predicted"/>
<dbReference type="AlphaFoldDB" id="A0A1K2IQE4"/>
<evidence type="ECO:0000256" key="5">
    <source>
        <dbReference type="ARBA" id="ARBA00023163"/>
    </source>
</evidence>
<dbReference type="RefSeq" id="WP_072403351.1">
    <property type="nucleotide sequence ID" value="NZ_FPKV01000004.1"/>
</dbReference>
<dbReference type="InterPro" id="IPR036286">
    <property type="entry name" value="LexA/Signal_pep-like_sf"/>
</dbReference>
<evidence type="ECO:0000313" key="7">
    <source>
        <dbReference type="EMBL" id="SFZ94424.1"/>
    </source>
</evidence>
<dbReference type="GO" id="GO:0006508">
    <property type="term" value="P:proteolysis"/>
    <property type="evidence" value="ECO:0007669"/>
    <property type="project" value="UniProtKB-KW"/>
</dbReference>
<dbReference type="InterPro" id="IPR019756">
    <property type="entry name" value="Pept_S26A_signal_pept_1_Ser-AS"/>
</dbReference>
<keyword evidence="4" id="KW-0238">DNA-binding</keyword>
<dbReference type="InterPro" id="IPR015927">
    <property type="entry name" value="Peptidase_S24_S26A/B/C"/>
</dbReference>
<evidence type="ECO:0000256" key="2">
    <source>
        <dbReference type="ARBA" id="ARBA00022801"/>
    </source>
</evidence>
<keyword evidence="1" id="KW-0645">Protease</keyword>
<feature type="domain" description="Peptidase S24/S26A/S26B/S26C" evidence="6">
    <location>
        <begin position="33"/>
        <end position="142"/>
    </location>
</feature>
<evidence type="ECO:0000256" key="3">
    <source>
        <dbReference type="ARBA" id="ARBA00023015"/>
    </source>
</evidence>